<reference evidence="1 2" key="1">
    <citation type="journal article" date="2023" name="Science">
        <title>Complex scaffold remodeling in plant triterpene biosynthesis.</title>
        <authorList>
            <person name="De La Pena R."/>
            <person name="Hodgson H."/>
            <person name="Liu J.C."/>
            <person name="Stephenson M.J."/>
            <person name="Martin A.C."/>
            <person name="Owen C."/>
            <person name="Harkess A."/>
            <person name="Leebens-Mack J."/>
            <person name="Jimenez L.E."/>
            <person name="Osbourn A."/>
            <person name="Sattely E.S."/>
        </authorList>
    </citation>
    <scope>NUCLEOTIDE SEQUENCE [LARGE SCALE GENOMIC DNA]</scope>
    <source>
        <strain evidence="2">cv. JPN11</strain>
        <tissue evidence="1">Leaf</tissue>
    </source>
</reference>
<comment type="caution">
    <text evidence="1">The sequence shown here is derived from an EMBL/GenBank/DDBJ whole genome shotgun (WGS) entry which is preliminary data.</text>
</comment>
<dbReference type="Proteomes" id="UP001164539">
    <property type="component" value="Chromosome 2"/>
</dbReference>
<proteinExistence type="predicted"/>
<accession>A0ACC1YRC1</accession>
<sequence>MGSRGSPGSAMLTGRNAFPSHYLFKIESFSLLSTSSVEKYTTDNFEAGGFKWKMHIHLTGDKLMNATDHISTYLELAETGSLPTGWVVNAIINFFIFNQIENKYFGLQDGRVNRFHAMKRKYGVAKFIDLQTFLDPLNGYLIDDECVFGAEVYVVKNTFKGERLSMMKDPPIYNYTWRVKSFSTLANKSYESESFGCYNWKVSLHPNGHAEGKGNSISVFLELSHSIFPPNTKLFTRYLLRVKDQINGNDIEYKVDRLYTPSSPCWGFRQMLTLAKLMDSEQGYLVDDTCIIQAQVTLLGLVLTD</sequence>
<organism evidence="1 2">
    <name type="scientific">Melia azedarach</name>
    <name type="common">Chinaberry tree</name>
    <dbReference type="NCBI Taxonomy" id="155640"/>
    <lineage>
        <taxon>Eukaryota</taxon>
        <taxon>Viridiplantae</taxon>
        <taxon>Streptophyta</taxon>
        <taxon>Embryophyta</taxon>
        <taxon>Tracheophyta</taxon>
        <taxon>Spermatophyta</taxon>
        <taxon>Magnoliopsida</taxon>
        <taxon>eudicotyledons</taxon>
        <taxon>Gunneridae</taxon>
        <taxon>Pentapetalae</taxon>
        <taxon>rosids</taxon>
        <taxon>malvids</taxon>
        <taxon>Sapindales</taxon>
        <taxon>Meliaceae</taxon>
        <taxon>Melia</taxon>
    </lineage>
</organism>
<protein>
    <submittedName>
        <fullName evidence="1">Ubiquitin carboxyl-terminal hydrolase</fullName>
    </submittedName>
</protein>
<keyword evidence="2" id="KW-1185">Reference proteome</keyword>
<keyword evidence="1" id="KW-0378">Hydrolase</keyword>
<dbReference type="EMBL" id="CM051395">
    <property type="protein sequence ID" value="KAJ4726262.1"/>
    <property type="molecule type" value="Genomic_DNA"/>
</dbReference>
<name>A0ACC1YRC1_MELAZ</name>
<gene>
    <name evidence="1" type="ORF">OWV82_005004</name>
</gene>
<evidence type="ECO:0000313" key="1">
    <source>
        <dbReference type="EMBL" id="KAJ4726262.1"/>
    </source>
</evidence>
<evidence type="ECO:0000313" key="2">
    <source>
        <dbReference type="Proteomes" id="UP001164539"/>
    </source>
</evidence>